<dbReference type="GO" id="GO:0003677">
    <property type="term" value="F:DNA binding"/>
    <property type="evidence" value="ECO:0007669"/>
    <property type="project" value="UniProtKB-KW"/>
</dbReference>
<dbReference type="Proteomes" id="UP000727407">
    <property type="component" value="Unassembled WGS sequence"/>
</dbReference>
<evidence type="ECO:0000313" key="2">
    <source>
        <dbReference type="Proteomes" id="UP000727407"/>
    </source>
</evidence>
<comment type="caution">
    <text evidence="1">The sequence shown here is derived from an EMBL/GenBank/DDBJ whole genome shotgun (WGS) entry which is preliminary data.</text>
</comment>
<reference evidence="1" key="1">
    <citation type="submission" date="2020-07" db="EMBL/GenBank/DDBJ databases">
        <title>Clarias magur genome sequencing, assembly and annotation.</title>
        <authorList>
            <person name="Kushwaha B."/>
            <person name="Kumar R."/>
            <person name="Das P."/>
            <person name="Joshi C.G."/>
            <person name="Kumar D."/>
            <person name="Nagpure N.S."/>
            <person name="Pandey M."/>
            <person name="Agarwal S."/>
            <person name="Srivastava S."/>
            <person name="Singh M."/>
            <person name="Sahoo L."/>
            <person name="Jayasankar P."/>
            <person name="Meher P.K."/>
            <person name="Koringa P.G."/>
            <person name="Iquebal M.A."/>
            <person name="Das S.P."/>
            <person name="Bit A."/>
            <person name="Patnaik S."/>
            <person name="Patel N."/>
            <person name="Shah T.M."/>
            <person name="Hinsu A."/>
            <person name="Jena J.K."/>
        </authorList>
    </citation>
    <scope>NUCLEOTIDE SEQUENCE</scope>
    <source>
        <strain evidence="1">CIFAMagur01</strain>
        <tissue evidence="1">Testis</tissue>
    </source>
</reference>
<organism evidence="1 2">
    <name type="scientific">Clarias magur</name>
    <name type="common">Asian catfish</name>
    <name type="synonym">Macropteronotus magur</name>
    <dbReference type="NCBI Taxonomy" id="1594786"/>
    <lineage>
        <taxon>Eukaryota</taxon>
        <taxon>Metazoa</taxon>
        <taxon>Chordata</taxon>
        <taxon>Craniata</taxon>
        <taxon>Vertebrata</taxon>
        <taxon>Euteleostomi</taxon>
        <taxon>Actinopterygii</taxon>
        <taxon>Neopterygii</taxon>
        <taxon>Teleostei</taxon>
        <taxon>Ostariophysi</taxon>
        <taxon>Siluriformes</taxon>
        <taxon>Clariidae</taxon>
        <taxon>Clarias</taxon>
    </lineage>
</organism>
<proteinExistence type="predicted"/>
<accession>A0A8J4UGK7</accession>
<keyword evidence="2" id="KW-1185">Reference proteome</keyword>
<keyword evidence="1" id="KW-0238">DNA-binding</keyword>
<dbReference type="EMBL" id="QNUK01000018">
    <property type="protein sequence ID" value="KAF5907838.1"/>
    <property type="molecule type" value="Genomic_DNA"/>
</dbReference>
<evidence type="ECO:0000313" key="1">
    <source>
        <dbReference type="EMBL" id="KAF5907838.1"/>
    </source>
</evidence>
<protein>
    <submittedName>
        <fullName evidence="1">Homeobox-leucine zipper protein HDG10</fullName>
    </submittedName>
</protein>
<gene>
    <name evidence="1" type="primary">hdg10</name>
    <name evidence="1" type="ORF">DAT39_002447</name>
</gene>
<sequence>MPSGLLSGCLTESCSSTLPEKFIILVSCEQLKERQRDSLVISPPSRPFTEE</sequence>
<keyword evidence="1" id="KW-0371">Homeobox</keyword>
<dbReference type="AlphaFoldDB" id="A0A8J4UGK7"/>
<name>A0A8J4UGK7_CLAMG</name>